<reference evidence="2" key="1">
    <citation type="submission" date="2016-10" db="EMBL/GenBank/DDBJ databases">
        <authorList>
            <person name="Varghese N."/>
            <person name="Submissions S."/>
        </authorList>
    </citation>
    <scope>NUCLEOTIDE SEQUENCE [LARGE SCALE GENOMIC DNA]</scope>
    <source>
        <strain evidence="2">CGMCC 4.3530</strain>
    </source>
</reference>
<dbReference type="Proteomes" id="UP000199529">
    <property type="component" value="Unassembled WGS sequence"/>
</dbReference>
<gene>
    <name evidence="1" type="ORF">SAMN05216215_10818</name>
</gene>
<keyword evidence="2" id="KW-1185">Reference proteome</keyword>
<accession>A0A1H3TEI4</accession>
<organism evidence="1 2">
    <name type="scientific">Saccharopolyspora shandongensis</name>
    <dbReference type="NCBI Taxonomy" id="418495"/>
    <lineage>
        <taxon>Bacteria</taxon>
        <taxon>Bacillati</taxon>
        <taxon>Actinomycetota</taxon>
        <taxon>Actinomycetes</taxon>
        <taxon>Pseudonocardiales</taxon>
        <taxon>Pseudonocardiaceae</taxon>
        <taxon>Saccharopolyspora</taxon>
    </lineage>
</organism>
<dbReference type="AlphaFoldDB" id="A0A1H3TEI4"/>
<name>A0A1H3TEI4_9PSEU</name>
<proteinExistence type="predicted"/>
<sequence length="70" mass="7541">MLVLVKDATEPIVSMYVEGIELFWIGDRHGQGTLWAGVCDALVGPVGVVELFELAQGMEKVPLVPDQCAV</sequence>
<dbReference type="EMBL" id="FNOK01000081">
    <property type="protein sequence ID" value="SDZ48510.1"/>
    <property type="molecule type" value="Genomic_DNA"/>
</dbReference>
<evidence type="ECO:0000313" key="2">
    <source>
        <dbReference type="Proteomes" id="UP000199529"/>
    </source>
</evidence>
<protein>
    <submittedName>
        <fullName evidence="1">Uncharacterized protein</fullName>
    </submittedName>
</protein>
<evidence type="ECO:0000313" key="1">
    <source>
        <dbReference type="EMBL" id="SDZ48510.1"/>
    </source>
</evidence>